<sequence length="265" mass="30293">GSHTLQYLFIYAPQHPDLPELSMSGMLDDLQIEYYDSSLKQIQPRQQWMASKITEDYWQEQNMAVDALQNHIFRKIAPLVTILGIRYIQVLWKCTVENSQNTTAFVKLNVHGLGVVDCDLFTVRCRGLGVFSVLIGMIEDILKNDPTFIQLLNPRCVENLQTVLRAGKTALERKVTPQVLVFERSSTAEMSTPLLCLITAFYPRTINATWLRKGEPVSEDLTVMVLPNHDATYRMEILIDIKNNDPSNYYCQVQHCSLPEALRVT</sequence>
<dbReference type="SUPFAM" id="SSF48726">
    <property type="entry name" value="Immunoglobulin"/>
    <property type="match status" value="1"/>
</dbReference>
<dbReference type="InterPro" id="IPR013783">
    <property type="entry name" value="Ig-like_fold"/>
</dbReference>
<dbReference type="Gene3D" id="2.60.40.10">
    <property type="entry name" value="Immunoglobulins"/>
    <property type="match status" value="1"/>
</dbReference>
<dbReference type="PANTHER" id="PTHR16675">
    <property type="entry name" value="MHC CLASS I-RELATED"/>
    <property type="match status" value="1"/>
</dbReference>
<evidence type="ECO:0000259" key="2">
    <source>
        <dbReference type="PROSITE" id="PS50835"/>
    </source>
</evidence>
<reference evidence="3" key="1">
    <citation type="submission" date="2023-03" db="PDB data bank">
        <title>Characterization of Shark CD1 Establishes Its Presence in the Primordial MHC.</title>
        <authorList>
            <person name="Castro C.D."/>
            <person name="Adams E.J."/>
        </authorList>
    </citation>
    <scope>X-RAY CRYSTALLOGRAPHY (2.83 ANGSTROMS)</scope>
</reference>
<dbReference type="InterPro" id="IPR037055">
    <property type="entry name" value="MHC_I-like_Ag-recog_sf"/>
</dbReference>
<dbReference type="InterPro" id="IPR050208">
    <property type="entry name" value="MHC_class-I_related"/>
</dbReference>
<evidence type="ECO:0000313" key="3">
    <source>
        <dbReference type="PDB" id="8GM8"/>
    </source>
</evidence>
<dbReference type="AlphaFoldDB" id="A0ABF7PPZ1"/>
<dbReference type="PROSITE" id="PS50835">
    <property type="entry name" value="IG_LIKE"/>
    <property type="match status" value="1"/>
</dbReference>
<organism evidence="3">
    <name type="scientific">Ginglymostoma cirratum</name>
    <name type="common">Nurse shark</name>
    <name type="synonym">Squalus cirratus</name>
    <dbReference type="NCBI Taxonomy" id="7801"/>
    <lineage>
        <taxon>Eukaryota</taxon>
        <taxon>Metazoa</taxon>
        <taxon>Chordata</taxon>
        <taxon>Craniata</taxon>
        <taxon>Vertebrata</taxon>
        <taxon>Chondrichthyes</taxon>
        <taxon>Elasmobranchii</taxon>
        <taxon>Galeomorphii</taxon>
        <taxon>Galeoidea</taxon>
        <taxon>Orectolobiformes</taxon>
        <taxon>Ginglymostomatidae</taxon>
        <taxon>Ginglymostoma</taxon>
    </lineage>
</organism>
<keyword evidence="3" id="KW-0002">3D-structure</keyword>
<dbReference type="InterPro" id="IPR007110">
    <property type="entry name" value="Ig-like_dom"/>
</dbReference>
<proteinExistence type="evidence at protein level"/>
<keyword evidence="1" id="KW-0325">Glycoprotein</keyword>
<accession>A0ABF7PPZ1</accession>
<dbReference type="Gene3D" id="3.30.500.10">
    <property type="entry name" value="MHC class I-like antigen recognition-like"/>
    <property type="match status" value="1"/>
</dbReference>
<name>A0ABF7PPZ1_GINCI</name>
<protein>
    <submittedName>
        <fullName evidence="3">MHC class I protein</fullName>
    </submittedName>
</protein>
<dbReference type="PDB" id="8GM8">
    <property type="method" value="X-ray"/>
    <property type="resolution" value="2.83 A"/>
    <property type="chains" value="A/C/E=1-265"/>
</dbReference>
<dbReference type="Pfam" id="PF07654">
    <property type="entry name" value="C1-set"/>
    <property type="match status" value="1"/>
</dbReference>
<dbReference type="InterPro" id="IPR011162">
    <property type="entry name" value="MHC_I/II-like_Ag-recog"/>
</dbReference>
<dbReference type="SMART" id="SM00407">
    <property type="entry name" value="IGc1"/>
    <property type="match status" value="1"/>
</dbReference>
<gene>
    <name evidence="3" type="primary">Gici-UFA</name>
    <name evidence="3" type="ORF">UFA</name>
</gene>
<dbReference type="InterPro" id="IPR003597">
    <property type="entry name" value="Ig_C1-set"/>
</dbReference>
<dbReference type="InterPro" id="IPR036179">
    <property type="entry name" value="Ig-like_dom_sf"/>
</dbReference>
<evidence type="ECO:0000256" key="1">
    <source>
        <dbReference type="ARBA" id="ARBA00023180"/>
    </source>
</evidence>
<dbReference type="PANTHER" id="PTHR16675:SF235">
    <property type="entry name" value="SHKT DOMAIN-CONTAINING PROTEIN"/>
    <property type="match status" value="1"/>
</dbReference>
<feature type="domain" description="Ig-like" evidence="2">
    <location>
        <begin position="177"/>
        <end position="265"/>
    </location>
</feature>
<dbReference type="SUPFAM" id="SSF54452">
    <property type="entry name" value="MHC antigen-recognition domain"/>
    <property type="match status" value="1"/>
</dbReference>